<organism evidence="1 2">
    <name type="scientific">Mixta calida</name>
    <dbReference type="NCBI Taxonomy" id="665913"/>
    <lineage>
        <taxon>Bacteria</taxon>
        <taxon>Pseudomonadati</taxon>
        <taxon>Pseudomonadota</taxon>
        <taxon>Gammaproteobacteria</taxon>
        <taxon>Enterobacterales</taxon>
        <taxon>Erwiniaceae</taxon>
        <taxon>Mixta</taxon>
    </lineage>
</organism>
<dbReference type="Proteomes" id="UP000237673">
    <property type="component" value="Chromosome"/>
</dbReference>
<name>A0ABN5H663_9GAMM</name>
<dbReference type="SUPFAM" id="SSF55724">
    <property type="entry name" value="Mog1p/PsbP-like"/>
    <property type="match status" value="1"/>
</dbReference>
<dbReference type="Pfam" id="PF08786">
    <property type="entry name" value="DcrB"/>
    <property type="match status" value="1"/>
</dbReference>
<gene>
    <name evidence="1" type="ORF">C2E16_03420</name>
</gene>
<dbReference type="InterPro" id="IPR014894">
    <property type="entry name" value="DcrB/EagT6"/>
</dbReference>
<evidence type="ECO:0000313" key="1">
    <source>
        <dbReference type="EMBL" id="AUY24054.1"/>
    </source>
</evidence>
<proteinExistence type="predicted"/>
<reference evidence="1 2" key="1">
    <citation type="submission" date="2018-01" db="EMBL/GenBank/DDBJ databases">
        <title>Complete and assembled Genome of Pantoea calida DSM22759T.</title>
        <authorList>
            <person name="Stevens M.J.A."/>
            <person name="Zurfluh K."/>
            <person name="Stephan R."/>
        </authorList>
    </citation>
    <scope>NUCLEOTIDE SEQUENCE [LARGE SCALE GENOMIC DNA]</scope>
    <source>
        <strain evidence="1 2">DSM 22759</strain>
    </source>
</reference>
<dbReference type="GeneID" id="84632779"/>
<accession>A0ABN5H663</accession>
<sequence>MTQTASRCLFTEGSITLPEGYLDQTANLFRTANIAAPTYTISRDRLPPGMTLQDYISGQLALMQKHLPNWQTKQRDSARLGKQEIEGERIVTTFQREGRPIAQQQAIFMLNASQILVFTQTKNGALTDEECAQFSALLASFTPTA</sequence>
<evidence type="ECO:0000313" key="2">
    <source>
        <dbReference type="Proteomes" id="UP000237673"/>
    </source>
</evidence>
<dbReference type="EMBL" id="CP026378">
    <property type="protein sequence ID" value="AUY24054.1"/>
    <property type="molecule type" value="Genomic_DNA"/>
</dbReference>
<dbReference type="RefSeq" id="WP_038628570.1">
    <property type="nucleotide sequence ID" value="NZ_CAXONQ010000039.1"/>
</dbReference>
<keyword evidence="2" id="KW-1185">Reference proteome</keyword>
<dbReference type="InterPro" id="IPR016123">
    <property type="entry name" value="Mog1/PsbP_a/b/a-sand"/>
</dbReference>
<dbReference type="Gene3D" id="3.40.1000.10">
    <property type="entry name" value="Mog1/PsbP, alpha/beta/alpha sandwich"/>
    <property type="match status" value="1"/>
</dbReference>
<protein>
    <submittedName>
        <fullName evidence="1">DUF1795 domain-containing protein</fullName>
    </submittedName>
</protein>